<sequence>MHKFYYGSLAVLILLLSLHVEIAHSTWWHWFAPAKPTQSTQSPQLPMHSDQLSAFDIESASAVLRNGRGSQLLEQAKKQTTEHTCWHHAYASLVSSCREILGDESAKTRLALKLVNCFLKVSGRPVLKPCPQQAPVTDCTAAMNDHVHSIFLAFFIDAASMCHHLQSEAFKLETELVINKLKDSAHWVEEKLQSLKQESETMIENSGQIIGLQEKLREEHAVVQGTINNMQASVDAGLSSFHRYATELNAQLKDVTHFQKDLADQQEKMAHQQHVLSKTIATDISALKQKANALGHSLEKSLVGQEELMVGQGLAITSLNNLHKQQVDALEESRSSLQELASEAKMHQAEFRIWQKELDRMQHDLAEGSASMLNAQEAFVSKQAAIFSSLDRLFSLHNAILLESRSLKTLFFYAVVALLIHVVTGTKQTGGARGPLYMILSFLCVLEVWLIHIQTNNQKEQHEFMRKVFWIRATFAMIAVGNILYSFLTFRDYATMSYKLLLEIQNMLQQKPSNSFTENACFQNPTYSRTALSPWTVACKGFPKDSIIENEVNQANTWKCYQDPNVGEDNLVDDPDYQPPQHVHLGITSKHHYNLRSHVRRRDLSKPQSANILYWETVQMFTDWVMHAEK</sequence>
<dbReference type="Proteomes" id="UP001162992">
    <property type="component" value="Chromosome 17"/>
</dbReference>
<evidence type="ECO:0000313" key="2">
    <source>
        <dbReference type="Proteomes" id="UP001162992"/>
    </source>
</evidence>
<keyword evidence="2" id="KW-1185">Reference proteome</keyword>
<name>A0ACC2B3M8_DIPCM</name>
<reference evidence="2" key="1">
    <citation type="journal article" date="2024" name="Proc. Natl. Acad. Sci. U.S.A.">
        <title>Extraordinary preservation of gene collinearity over three hundred million years revealed in homosporous lycophytes.</title>
        <authorList>
            <person name="Li C."/>
            <person name="Wickell D."/>
            <person name="Kuo L.Y."/>
            <person name="Chen X."/>
            <person name="Nie B."/>
            <person name="Liao X."/>
            <person name="Peng D."/>
            <person name="Ji J."/>
            <person name="Jenkins J."/>
            <person name="Williams M."/>
            <person name="Shu S."/>
            <person name="Plott C."/>
            <person name="Barry K."/>
            <person name="Rajasekar S."/>
            <person name="Grimwood J."/>
            <person name="Han X."/>
            <person name="Sun S."/>
            <person name="Hou Z."/>
            <person name="He W."/>
            <person name="Dai G."/>
            <person name="Sun C."/>
            <person name="Schmutz J."/>
            <person name="Leebens-Mack J.H."/>
            <person name="Li F.W."/>
            <person name="Wang L."/>
        </authorList>
    </citation>
    <scope>NUCLEOTIDE SEQUENCE [LARGE SCALE GENOMIC DNA]</scope>
    <source>
        <strain evidence="2">cv. PW_Plant_1</strain>
    </source>
</reference>
<comment type="caution">
    <text evidence="1">The sequence shown here is derived from an EMBL/GenBank/DDBJ whole genome shotgun (WGS) entry which is preliminary data.</text>
</comment>
<accession>A0ACC2B3M8</accession>
<evidence type="ECO:0000313" key="1">
    <source>
        <dbReference type="EMBL" id="KAJ7524347.1"/>
    </source>
</evidence>
<proteinExistence type="predicted"/>
<dbReference type="EMBL" id="CM055108">
    <property type="protein sequence ID" value="KAJ7524347.1"/>
    <property type="molecule type" value="Genomic_DNA"/>
</dbReference>
<protein>
    <submittedName>
        <fullName evidence="1">Uncharacterized protein</fullName>
    </submittedName>
</protein>
<gene>
    <name evidence="1" type="ORF">O6H91_17G001200</name>
</gene>
<organism evidence="1 2">
    <name type="scientific">Diphasiastrum complanatum</name>
    <name type="common">Issler's clubmoss</name>
    <name type="synonym">Lycopodium complanatum</name>
    <dbReference type="NCBI Taxonomy" id="34168"/>
    <lineage>
        <taxon>Eukaryota</taxon>
        <taxon>Viridiplantae</taxon>
        <taxon>Streptophyta</taxon>
        <taxon>Embryophyta</taxon>
        <taxon>Tracheophyta</taxon>
        <taxon>Lycopodiopsida</taxon>
        <taxon>Lycopodiales</taxon>
        <taxon>Lycopodiaceae</taxon>
        <taxon>Lycopodioideae</taxon>
        <taxon>Diphasiastrum</taxon>
    </lineage>
</organism>